<feature type="transmembrane region" description="Helical" evidence="1">
    <location>
        <begin position="204"/>
        <end position="221"/>
    </location>
</feature>
<feature type="transmembrane region" description="Helical" evidence="1">
    <location>
        <begin position="128"/>
        <end position="149"/>
    </location>
</feature>
<feature type="transmembrane region" description="Helical" evidence="1">
    <location>
        <begin position="34"/>
        <end position="53"/>
    </location>
</feature>
<accession>A0A2N3U8A3</accession>
<evidence type="ECO:0000313" key="3">
    <source>
        <dbReference type="Proteomes" id="UP000233782"/>
    </source>
</evidence>
<dbReference type="Pfam" id="PF09997">
    <property type="entry name" value="DUF2238"/>
    <property type="match status" value="1"/>
</dbReference>
<dbReference type="EMBL" id="PJMU01000003">
    <property type="protein sequence ID" value="PKV62977.1"/>
    <property type="molecule type" value="Genomic_DNA"/>
</dbReference>
<evidence type="ECO:0000256" key="1">
    <source>
        <dbReference type="SAM" id="Phobius"/>
    </source>
</evidence>
<feature type="transmembrane region" description="Helical" evidence="1">
    <location>
        <begin position="156"/>
        <end position="174"/>
    </location>
</feature>
<reference evidence="2 3" key="1">
    <citation type="submission" date="2017-12" db="EMBL/GenBank/DDBJ databases">
        <title>Genomic Encyclopedia of Type Strains, Phase III (KMG-III): the genomes of soil and plant-associated and newly described type strains.</title>
        <authorList>
            <person name="Whitman W."/>
        </authorList>
    </citation>
    <scope>NUCLEOTIDE SEQUENCE [LARGE SCALE GENOMIC DNA]</scope>
    <source>
        <strain evidence="2 3">LP43</strain>
    </source>
</reference>
<gene>
    <name evidence="2" type="ORF">BD749_2810</name>
</gene>
<sequence length="230" mass="26325">MVIVPGQSTYAELNPLTMQHNDTSTRFSSGSNPWLLASVTVFLLVWVSTFVWTNDLNNWFIENALVFLSLAFLIGTYRIYRFSTLSYVLISVFMCLHVYGSQYTYAENPFGYWMMETFDHSRNHYDRLVHFSFGLLLAYPMREAFIHWLDYPRSSAWLLPILTTLAVSAVYEMIEWAVAEILFPAQGPAYLGTQGDVWDAQKDTFMAFSGALIATIAMGLTRNKGLINEK</sequence>
<keyword evidence="3" id="KW-1185">Reference proteome</keyword>
<dbReference type="AlphaFoldDB" id="A0A2N3U8A3"/>
<feature type="transmembrane region" description="Helical" evidence="1">
    <location>
        <begin position="87"/>
        <end position="105"/>
    </location>
</feature>
<dbReference type="PIRSF" id="PIRSF020606">
    <property type="entry name" value="UCP020606"/>
    <property type="match status" value="1"/>
</dbReference>
<evidence type="ECO:0000313" key="2">
    <source>
        <dbReference type="EMBL" id="PKV62977.1"/>
    </source>
</evidence>
<protein>
    <submittedName>
        <fullName evidence="2">Putative membrane protein</fullName>
    </submittedName>
</protein>
<name>A0A2N3U8A3_9BACT</name>
<feature type="transmembrane region" description="Helical" evidence="1">
    <location>
        <begin position="59"/>
        <end position="80"/>
    </location>
</feature>
<keyword evidence="1" id="KW-1133">Transmembrane helix</keyword>
<dbReference type="Proteomes" id="UP000233782">
    <property type="component" value="Unassembled WGS sequence"/>
</dbReference>
<organism evidence="2 3">
    <name type="scientific">Pontibacter ramchanderi</name>
    <dbReference type="NCBI Taxonomy" id="1179743"/>
    <lineage>
        <taxon>Bacteria</taxon>
        <taxon>Pseudomonadati</taxon>
        <taxon>Bacteroidota</taxon>
        <taxon>Cytophagia</taxon>
        <taxon>Cytophagales</taxon>
        <taxon>Hymenobacteraceae</taxon>
        <taxon>Pontibacter</taxon>
    </lineage>
</organism>
<keyword evidence="1" id="KW-0472">Membrane</keyword>
<dbReference type="InterPro" id="IPR058534">
    <property type="entry name" value="YjdF"/>
</dbReference>
<comment type="caution">
    <text evidence="2">The sequence shown here is derived from an EMBL/GenBank/DDBJ whole genome shotgun (WGS) entry which is preliminary data.</text>
</comment>
<keyword evidence="1" id="KW-0812">Transmembrane</keyword>
<proteinExistence type="predicted"/>
<dbReference type="InterPro" id="IPR014509">
    <property type="entry name" value="YjdF-like"/>
</dbReference>